<comment type="caution">
    <text evidence="2">The sequence shown here is derived from an EMBL/GenBank/DDBJ whole genome shotgun (WGS) entry which is preliminary data.</text>
</comment>
<name>A0A6V8KS02_9ACTN</name>
<evidence type="ECO:0000256" key="1">
    <source>
        <dbReference type="SAM" id="MobiDB-lite"/>
    </source>
</evidence>
<reference evidence="2 3" key="2">
    <citation type="submission" date="2020-03" db="EMBL/GenBank/DDBJ databases">
        <authorList>
            <person name="Ichikawa N."/>
            <person name="Kimura A."/>
            <person name="Kitahashi Y."/>
            <person name="Uohara A."/>
        </authorList>
    </citation>
    <scope>NUCLEOTIDE SEQUENCE [LARGE SCALE GENOMIC DNA]</scope>
    <source>
        <strain evidence="2 3">NBRC 108639</strain>
    </source>
</reference>
<keyword evidence="3" id="KW-1185">Reference proteome</keyword>
<sequence length="309" mass="33704">MLGGEPQQRRVGGEQAPHLVAGLVERDDRVPARRGGRQVEQRRVARQVSGLRRVDVLGFVDEHQRRVVEALGEVLLERLLRGPLQPALVREELDHLVKRRGAAAQLLQRQPRVHAGGVGVARVGGGHQHVPPGRVRHVALELVPADVPLRQVEVLAEVEHPVPLGRAVYHPLRGEQVGDRCERGYGKRRPERREGAGGRACLLDPPGRLLAARKREVVPVEGDRGGHLPRTARIGLDPQAVAGERVFHPLVGEEERLLGSDHTAHRVQAVDAEVPADAGTHAGQHDHCRDDDPMALHGLMVGAVGIRDS</sequence>
<evidence type="ECO:0000313" key="3">
    <source>
        <dbReference type="Proteomes" id="UP000482800"/>
    </source>
</evidence>
<accession>A0A6V8KS02</accession>
<dbReference type="AlphaFoldDB" id="A0A6V8KS02"/>
<dbReference type="EMBL" id="BLPF01000004">
    <property type="protein sequence ID" value="GFJ85418.1"/>
    <property type="molecule type" value="Genomic_DNA"/>
</dbReference>
<proteinExistence type="predicted"/>
<organism evidence="2 3">
    <name type="scientific">Phytohabitans houttuyneae</name>
    <dbReference type="NCBI Taxonomy" id="1076126"/>
    <lineage>
        <taxon>Bacteria</taxon>
        <taxon>Bacillati</taxon>
        <taxon>Actinomycetota</taxon>
        <taxon>Actinomycetes</taxon>
        <taxon>Micromonosporales</taxon>
        <taxon>Micromonosporaceae</taxon>
    </lineage>
</organism>
<evidence type="ECO:0000313" key="2">
    <source>
        <dbReference type="EMBL" id="GFJ85418.1"/>
    </source>
</evidence>
<dbReference type="Proteomes" id="UP000482800">
    <property type="component" value="Unassembled WGS sequence"/>
</dbReference>
<gene>
    <name evidence="2" type="ORF">Phou_095980</name>
</gene>
<reference evidence="2 3" key="1">
    <citation type="submission" date="2020-03" db="EMBL/GenBank/DDBJ databases">
        <title>Whole genome shotgun sequence of Phytohabitans houttuyneae NBRC 108639.</title>
        <authorList>
            <person name="Komaki H."/>
            <person name="Tamura T."/>
        </authorList>
    </citation>
    <scope>NUCLEOTIDE SEQUENCE [LARGE SCALE GENOMIC DNA]</scope>
    <source>
        <strain evidence="2 3">NBRC 108639</strain>
    </source>
</reference>
<feature type="region of interest" description="Disordered" evidence="1">
    <location>
        <begin position="181"/>
        <end position="200"/>
    </location>
</feature>
<protein>
    <submittedName>
        <fullName evidence="2">Uncharacterized protein</fullName>
    </submittedName>
</protein>